<protein>
    <submittedName>
        <fullName evidence="1">Uncharacterized protein</fullName>
    </submittedName>
</protein>
<keyword evidence="3" id="KW-1185">Reference proteome</keyword>
<evidence type="ECO:0000313" key="3">
    <source>
        <dbReference type="Proteomes" id="UP000499080"/>
    </source>
</evidence>
<name>A0A4Y2V008_ARAVE</name>
<dbReference type="EMBL" id="BGPR01042144">
    <property type="protein sequence ID" value="GBO18526.1"/>
    <property type="molecule type" value="Genomic_DNA"/>
</dbReference>
<organism evidence="1 3">
    <name type="scientific">Araneus ventricosus</name>
    <name type="common">Orbweaver spider</name>
    <name type="synonym">Epeira ventricosa</name>
    <dbReference type="NCBI Taxonomy" id="182803"/>
    <lineage>
        <taxon>Eukaryota</taxon>
        <taxon>Metazoa</taxon>
        <taxon>Ecdysozoa</taxon>
        <taxon>Arthropoda</taxon>
        <taxon>Chelicerata</taxon>
        <taxon>Arachnida</taxon>
        <taxon>Araneae</taxon>
        <taxon>Araneomorphae</taxon>
        <taxon>Entelegynae</taxon>
        <taxon>Araneoidea</taxon>
        <taxon>Araneidae</taxon>
        <taxon>Araneus</taxon>
    </lineage>
</organism>
<proteinExistence type="predicted"/>
<dbReference type="EMBL" id="BGPR01042142">
    <property type="protein sequence ID" value="GBO18523.1"/>
    <property type="molecule type" value="Genomic_DNA"/>
</dbReference>
<sequence>MDQSIRIIEKLQVCFKAASVGFSRLLPLKEGAFDIVLIKDIQSTKSSVKVSDVSYTNSSMDSQKKVRLFMFGQHGSQVKCSNVQFTALWIRRWTRSCLKVPNSHGKVFQGTIMYKSYVMNRLGQD</sequence>
<accession>A0A4Y2V008</accession>
<comment type="caution">
    <text evidence="1">The sequence shown here is derived from an EMBL/GenBank/DDBJ whole genome shotgun (WGS) entry which is preliminary data.</text>
</comment>
<evidence type="ECO:0000313" key="1">
    <source>
        <dbReference type="EMBL" id="GBO18523.1"/>
    </source>
</evidence>
<gene>
    <name evidence="2" type="ORF">AVEN_175947_1</name>
    <name evidence="1" type="ORF">AVEN_265654_1</name>
</gene>
<reference evidence="1 3" key="1">
    <citation type="journal article" date="2019" name="Sci. Rep.">
        <title>Orb-weaving spider Araneus ventricosus genome elucidates the spidroin gene catalogue.</title>
        <authorList>
            <person name="Kono N."/>
            <person name="Nakamura H."/>
            <person name="Ohtoshi R."/>
            <person name="Moran D.A.P."/>
            <person name="Shinohara A."/>
            <person name="Yoshida Y."/>
            <person name="Fujiwara M."/>
            <person name="Mori M."/>
            <person name="Tomita M."/>
            <person name="Arakawa K."/>
        </authorList>
    </citation>
    <scope>NUCLEOTIDE SEQUENCE [LARGE SCALE GENOMIC DNA]</scope>
</reference>
<evidence type="ECO:0000313" key="2">
    <source>
        <dbReference type="EMBL" id="GBO18526.1"/>
    </source>
</evidence>
<dbReference type="Proteomes" id="UP000499080">
    <property type="component" value="Unassembled WGS sequence"/>
</dbReference>
<dbReference type="AlphaFoldDB" id="A0A4Y2V008"/>